<feature type="domain" description="Helicase C-terminal" evidence="4">
    <location>
        <begin position="904"/>
        <end position="1061"/>
    </location>
</feature>
<gene>
    <name evidence="5" type="ORF">DW079_07035</name>
</gene>
<keyword evidence="2" id="KW-0067">ATP-binding</keyword>
<dbReference type="GO" id="GO:0003676">
    <property type="term" value="F:nucleic acid binding"/>
    <property type="evidence" value="ECO:0007669"/>
    <property type="project" value="InterPro"/>
</dbReference>
<dbReference type="PROSITE" id="PS51194">
    <property type="entry name" value="HELICASE_CTER"/>
    <property type="match status" value="1"/>
</dbReference>
<dbReference type="InterPro" id="IPR014001">
    <property type="entry name" value="Helicase_ATP-bd"/>
</dbReference>
<evidence type="ECO:0000313" key="5">
    <source>
        <dbReference type="EMBL" id="RHK10594.1"/>
    </source>
</evidence>
<keyword evidence="5" id="KW-0378">Hydrolase</keyword>
<sequence length="1722" mass="199061">MNIIELYESLKGSYKSYLESFVAIKDERIKEKVSDSIKNEKLWPKALIQFNPNFKKGIGVQELIAKGLPIHKDLEFFFDKPFYMHQQEAIELGCQDKEFIVTSGTGSGKSRTFMATIFNYVLLNEEACKDKTIAIIVYPMNALINSQAEELSRYKTEFEVRTGRSCPFTFGKYTGQENDEARRKMQQTPPNIILTNYMMLELLMTRAGKEEDLRKCFLENLHFLVFDELHTYRGMQGSDVSFLIRRIKSLATGQVLCFGTSATMVADDSMTYSQQREKVAEVASCIFGSSYTKEQVIDETLAIGLSDDEPSNGELRICINNPVPHSADIHDAIKYPTAIWIEQSIALAYNRKENKYFRGKPISIEDMAKQLSIKTGEEEGKCQKHIIEVLNWCNFLNQQKGVSVLPYKVHQFIPQTGNVYLTIGEQDNRQITVEEKLYCEELSHGNTKVMYYPVVFSRLSGHEFYVVKINGSLIMPRNFDGYASGDGDSDINDGYIILPHKGENINDYILDVNSEEIPSDWYTTNKKGERKLKKTYAPRLPQKVYVTQSGTYSPTEPLDNMGFIEAIFVPSPLMYDPTARVVYKGKQSEYSKLSRIGGEGRSTATTVLSYEDIILMQKMGIEQNDRKVLTFVDARQDAALQAGHFNDFIRIGKIRSAIWNAIKDSAEPIDNTRIARMVLDNLHLEVNDYSIRQGLRGGRANDMKNIMERYLSTIIYDDLAGNWTVIMPNLEDCALLNIGYKYLHDEITGENNSERLYDIPELEGLDDEQKEEFITQILDYLRHKLCIYSSERTIQAVKDTSKAVRENLKAPWTLDESDTIDEANELFITNPHRRNAYNLESGGYRSKLGFFIRDYIEKNTGRTIKNEEEYTHYMTSLFEALSNFIIHENGTYQLDYGSILWQAGDKQHIRRDLVRYRILEGGNWLDKEPNHYFQQFYQSIPLKDVCLEAKDHTGQVSKEDRENREQDFREGKFPVLYCSPTMELGIDIKDLSVVGMRNVPPTPANYTQRAGRAGRSGQAALVYTYCRPRNSHENYYLTHPEKMVKGEVKAPRMELVNEELFRTHLHSTILALCPITELSDGIKDLVDYKDINNITLKDEVRVALQLTPERKEQVKSVFRRIMNDTFLKDRMETEQPIWFTEHWLDNILTNYEYDFDQALNRWRSLYKQAQTQIEEASLVINNRVYGENSKEKREAHIKQLRGESLRDMLLGVNQGKNKEENEFYPYRYLASEGFLPGYNFTKLPQRALLQYKSDKVEYLSRPKRLALSEFGPQNIIYNNGGKFRINRMQILSEVIPHKFFYNPKTGVVYKDEENTTHHTDIITGESLDGVAKLIPGMCIEAQDMVAAETEKITCQEEERSRKYYKTKTYFASDDPRAISECELKSPHGEHLANIRYIPSCRLTYILESRNDDNANGFAFDTKTGDWISNERLSRIQEEADKNPEEADRIKFVKLFTETTANAIYIQPLKALLLDRKEAVRTFLYAFKQAIEDVFQIEGSEMGAEVMGEGTTPNILIYENAEGSLGVLSRLVHEPEAYRDVVKRAYEICFNKPELTQDEINELTPADYSNLLNYYNQPYHQQIDIRLIYRTLKLMQEAKVETHHAGQSLGYDEQYAALEAARDHNSSTEYEFLKYLYDHHLRLPDKAQPMFPEEYYVQPDFMYGDRIVVFCDGTPHDRPEIQEDDREKREVLEDAGFVVLAWHYATPLADFINQYSDIFTPVK</sequence>
<evidence type="ECO:0000256" key="1">
    <source>
        <dbReference type="ARBA" id="ARBA00022741"/>
    </source>
</evidence>
<evidence type="ECO:0000256" key="2">
    <source>
        <dbReference type="ARBA" id="ARBA00022840"/>
    </source>
</evidence>
<reference evidence="5 6" key="1">
    <citation type="submission" date="2018-08" db="EMBL/GenBank/DDBJ databases">
        <title>A genome reference for cultivated species of the human gut microbiota.</title>
        <authorList>
            <person name="Zou Y."/>
            <person name="Xue W."/>
            <person name="Luo G."/>
        </authorList>
    </citation>
    <scope>NUCLEOTIDE SEQUENCE [LARGE SCALE GENOMIC DNA]</scope>
    <source>
        <strain evidence="5 6">AF46-2NS</strain>
    </source>
</reference>
<evidence type="ECO:0000259" key="3">
    <source>
        <dbReference type="PROSITE" id="PS51192"/>
    </source>
</evidence>
<accession>A0A3R6HU59</accession>
<dbReference type="Proteomes" id="UP000286211">
    <property type="component" value="Unassembled WGS sequence"/>
</dbReference>
<organism evidence="5 6">
    <name type="scientific">Segatella copri</name>
    <dbReference type="NCBI Taxonomy" id="165179"/>
    <lineage>
        <taxon>Bacteria</taxon>
        <taxon>Pseudomonadati</taxon>
        <taxon>Bacteroidota</taxon>
        <taxon>Bacteroidia</taxon>
        <taxon>Bacteroidales</taxon>
        <taxon>Prevotellaceae</taxon>
        <taxon>Segatella</taxon>
    </lineage>
</organism>
<comment type="caution">
    <text evidence="5">The sequence shown here is derived from an EMBL/GenBank/DDBJ whole genome shotgun (WGS) entry which is preliminary data.</text>
</comment>
<dbReference type="Pfam" id="PF00271">
    <property type="entry name" value="Helicase_C"/>
    <property type="match status" value="1"/>
</dbReference>
<feature type="domain" description="Helicase ATP-binding" evidence="3">
    <location>
        <begin position="90"/>
        <end position="282"/>
    </location>
</feature>
<dbReference type="Gene3D" id="3.40.50.300">
    <property type="entry name" value="P-loop containing nucleotide triphosphate hydrolases"/>
    <property type="match status" value="2"/>
</dbReference>
<dbReference type="GO" id="GO:0036297">
    <property type="term" value="P:interstrand cross-link repair"/>
    <property type="evidence" value="ECO:0007669"/>
    <property type="project" value="TreeGrafter"/>
</dbReference>
<dbReference type="PANTHER" id="PTHR47957:SF3">
    <property type="entry name" value="ATP-DEPENDENT HELICASE HRQ1"/>
    <property type="match status" value="1"/>
</dbReference>
<dbReference type="GO" id="GO:0005524">
    <property type="term" value="F:ATP binding"/>
    <property type="evidence" value="ECO:0007669"/>
    <property type="project" value="UniProtKB-KW"/>
</dbReference>
<evidence type="ECO:0000259" key="4">
    <source>
        <dbReference type="PROSITE" id="PS51194"/>
    </source>
</evidence>
<dbReference type="InterPro" id="IPR001650">
    <property type="entry name" value="Helicase_C-like"/>
</dbReference>
<dbReference type="PROSITE" id="PS51192">
    <property type="entry name" value="HELICASE_ATP_BIND_1"/>
    <property type="match status" value="1"/>
</dbReference>
<dbReference type="GO" id="GO:0043138">
    <property type="term" value="F:3'-5' DNA helicase activity"/>
    <property type="evidence" value="ECO:0007669"/>
    <property type="project" value="TreeGrafter"/>
</dbReference>
<keyword evidence="1" id="KW-0547">Nucleotide-binding</keyword>
<dbReference type="SUPFAM" id="SSF52540">
    <property type="entry name" value="P-loop containing nucleoside triphosphate hydrolases"/>
    <property type="match status" value="2"/>
</dbReference>
<name>A0A3R6HU59_9BACT</name>
<protein>
    <submittedName>
        <fullName evidence="5">Helicase</fullName>
    </submittedName>
</protein>
<keyword evidence="5" id="KW-0347">Helicase</keyword>
<evidence type="ECO:0000313" key="6">
    <source>
        <dbReference type="Proteomes" id="UP000286211"/>
    </source>
</evidence>
<dbReference type="EMBL" id="QRNB01000029">
    <property type="protein sequence ID" value="RHK10594.1"/>
    <property type="molecule type" value="Genomic_DNA"/>
</dbReference>
<dbReference type="SMART" id="SM00487">
    <property type="entry name" value="DEXDc"/>
    <property type="match status" value="1"/>
</dbReference>
<proteinExistence type="predicted"/>
<dbReference type="Pfam" id="PF00270">
    <property type="entry name" value="DEAD"/>
    <property type="match status" value="1"/>
</dbReference>
<dbReference type="PANTHER" id="PTHR47957">
    <property type="entry name" value="ATP-DEPENDENT HELICASE HRQ1"/>
    <property type="match status" value="1"/>
</dbReference>
<dbReference type="GO" id="GO:0006289">
    <property type="term" value="P:nucleotide-excision repair"/>
    <property type="evidence" value="ECO:0007669"/>
    <property type="project" value="TreeGrafter"/>
</dbReference>
<dbReference type="Gene3D" id="3.40.960.10">
    <property type="entry name" value="VSR Endonuclease"/>
    <property type="match status" value="1"/>
</dbReference>
<dbReference type="InterPro" id="IPR011545">
    <property type="entry name" value="DEAD/DEAH_box_helicase_dom"/>
</dbReference>
<dbReference type="InterPro" id="IPR027417">
    <property type="entry name" value="P-loop_NTPase"/>
</dbReference>
<dbReference type="SMART" id="SM00490">
    <property type="entry name" value="HELICc"/>
    <property type="match status" value="1"/>
</dbReference>